<keyword evidence="2" id="KW-0472">Membrane</keyword>
<sequence length="929" mass="97649">MKGTAPSSVRFANGVIKQNRVVASVAVLAFALVLGTAAANNSFVLVDSSITRWQELLWNNATYWRSTNSPFINMSLSSTATPPTGGAQGPETPGLNLELDRVPNSDRSRFFVGSTEVSLDAPTGGTMATEATQAVPTQFLQADLTRLILDGDQATAANGAPYERSGPIVRLAEGRMPTAPDEAVIVQSGLDYQDVEHPAVGTSLDFQPDRTPDAPNLRLKIVGRIISPALGTGGLALLGPTRTESNAVPINGVSVWLTNLDPADPSSNPINAPSEVIGRADPSSLIGQSSPFRRQIDLATESSLVLCWAIFTSAAIVAFVARRHREELNQLGMAGASRDDVSRLVRRILRRLTAIGAVFGLAIGTIFGVWWTRRGLDPLLAPLDLELALPAAGAFALAFVVWQFIAGFVIDRHMPAIIGDERQVHASNVAPARLDWGFFRWAIERSRSSWLKAVLAVTLFGLPLFRLVWAWVGWGTAMTGVIALISLIFGCLVMASIVVAVSTAASRIGRAISAAVSARFDRYVKRTPVLRSTRTVGVSTGTVATMVAIGIFGLAATCADFTRLPYDNGVEPGADSIVGVVDDGRAGTDTTARQEALRRIDFGIATIKADARICMDNIDDVAGAPASELGAADGSACTLSELVLVSEAAVGGLPYLLSDPLRSGRAAASSRVPIKAVPTGLNAVVTSGTTTKKIELTPPPTIEAANTAIASGGGSALSLVPTPTAVLVTEPILTELGLSRLQIEMATVRWSDVTNADRRAWAEVGLTVTSGFGTLPLDTASSSTPFRGPLTAAAVIAATFIVTFGLSFTGSRADRAIMRRQGLGRAALARATAGRVISITTAIAVVPTLVLAAIDLILQATDWMPLNRIFSVAWSMYLPTLVGAIGTVAALFFAVAWASYWRPDRDMAFALSPNGPNNRGPLATSAEGA</sequence>
<name>L7W1G2_9BACT</name>
<feature type="transmembrane region" description="Helical" evidence="2">
    <location>
        <begin position="478"/>
        <end position="501"/>
    </location>
</feature>
<evidence type="ECO:0000313" key="3">
    <source>
        <dbReference type="EMBL" id="AGC72385.1"/>
    </source>
</evidence>
<feature type="transmembrane region" description="Helical" evidence="2">
    <location>
        <begin position="352"/>
        <end position="371"/>
    </location>
</feature>
<feature type="region of interest" description="Disordered" evidence="1">
    <location>
        <begin position="75"/>
        <end position="100"/>
    </location>
</feature>
<feature type="transmembrane region" description="Helical" evidence="2">
    <location>
        <begin position="303"/>
        <end position="321"/>
    </location>
</feature>
<reference evidence="3" key="1">
    <citation type="submission" date="2012-09" db="EMBL/GenBank/DDBJ databases">
        <title>Metagenomic Characterization of a Microbial Community in Wastewater Detects High Levels of Antibiotic Resistance.</title>
        <authorList>
            <person name="Abrams M."/>
            <person name="Caldwell A."/>
            <person name="Vandaei E."/>
            <person name="Lee W."/>
            <person name="Perrott J."/>
            <person name="Khan S.Y."/>
            <person name="Ta J."/>
            <person name="Romero D."/>
            <person name="Nguyen V."/>
            <person name="Pourmand N."/>
            <person name="Ouverney C.C."/>
        </authorList>
    </citation>
    <scope>NUCLEOTIDE SEQUENCE</scope>
</reference>
<accession>L7W1G2</accession>
<feature type="transmembrane region" description="Helical" evidence="2">
    <location>
        <begin position="391"/>
        <end position="410"/>
    </location>
</feature>
<dbReference type="EMBL" id="JX649900">
    <property type="protein sequence ID" value="AGC72385.1"/>
    <property type="molecule type" value="Genomic_DNA"/>
</dbReference>
<evidence type="ECO:0000256" key="1">
    <source>
        <dbReference type="SAM" id="MobiDB-lite"/>
    </source>
</evidence>
<feature type="transmembrane region" description="Helical" evidence="2">
    <location>
        <begin position="535"/>
        <end position="556"/>
    </location>
</feature>
<feature type="transmembrane region" description="Helical" evidence="2">
    <location>
        <begin position="450"/>
        <end position="472"/>
    </location>
</feature>
<organism evidence="3">
    <name type="scientific">uncultured bacterium A1Q1_fos_15</name>
    <dbReference type="NCBI Taxonomy" id="1256548"/>
    <lineage>
        <taxon>Bacteria</taxon>
        <taxon>environmental samples</taxon>
    </lineage>
</organism>
<keyword evidence="2" id="KW-0812">Transmembrane</keyword>
<proteinExistence type="predicted"/>
<feature type="transmembrane region" description="Helical" evidence="2">
    <location>
        <begin position="874"/>
        <end position="898"/>
    </location>
</feature>
<evidence type="ECO:0000256" key="2">
    <source>
        <dbReference type="SAM" id="Phobius"/>
    </source>
</evidence>
<dbReference type="AlphaFoldDB" id="L7W1G2"/>
<feature type="transmembrane region" description="Helical" evidence="2">
    <location>
        <begin position="790"/>
        <end position="811"/>
    </location>
</feature>
<keyword evidence="2" id="KW-1133">Transmembrane helix</keyword>
<protein>
    <submittedName>
        <fullName evidence="3">Uncharacterized protein</fullName>
    </submittedName>
</protein>
<feature type="transmembrane region" description="Helical" evidence="2">
    <location>
        <begin position="832"/>
        <end position="854"/>
    </location>
</feature>